<name>A0A2M7DMF8_9BACT</name>
<accession>A0A2M7DMF8</accession>
<evidence type="ECO:0000313" key="1">
    <source>
        <dbReference type="EMBL" id="PIV50931.1"/>
    </source>
</evidence>
<dbReference type="AlphaFoldDB" id="A0A2M7DMF8"/>
<proteinExistence type="predicted"/>
<reference evidence="2" key="1">
    <citation type="submission" date="2017-09" db="EMBL/GenBank/DDBJ databases">
        <title>Depth-based differentiation of microbial function through sediment-hosted aquifers and enrichment of novel symbionts in the deep terrestrial subsurface.</title>
        <authorList>
            <person name="Probst A.J."/>
            <person name="Ladd B."/>
            <person name="Jarett J.K."/>
            <person name="Geller-Mcgrath D.E."/>
            <person name="Sieber C.M.K."/>
            <person name="Emerson J.B."/>
            <person name="Anantharaman K."/>
            <person name="Thomas B.C."/>
            <person name="Malmstrom R."/>
            <person name="Stieglmeier M."/>
            <person name="Klingl A."/>
            <person name="Woyke T."/>
            <person name="Ryan C.M."/>
            <person name="Banfield J.F."/>
        </authorList>
    </citation>
    <scope>NUCLEOTIDE SEQUENCE [LARGE SCALE GENOMIC DNA]</scope>
</reference>
<protein>
    <recommendedName>
        <fullName evidence="3">DUF4258 domain-containing protein</fullName>
    </recommendedName>
</protein>
<gene>
    <name evidence="1" type="ORF">COS18_03615</name>
</gene>
<organism evidence="1 2">
    <name type="scientific">Candidatus Falkowbacteria bacterium CG02_land_8_20_14_3_00_36_14</name>
    <dbReference type="NCBI Taxonomy" id="1974560"/>
    <lineage>
        <taxon>Bacteria</taxon>
        <taxon>Candidatus Falkowiibacteriota</taxon>
    </lineage>
</organism>
<dbReference type="EMBL" id="PETS01000094">
    <property type="protein sequence ID" value="PIV50931.1"/>
    <property type="molecule type" value="Genomic_DNA"/>
</dbReference>
<sequence>MIRFTKYAEQKFDILNKHKVFITREQVEDAVNLPEKLEKKNKYLLARKEGVKVIYKKESEIINIITFYPVKN</sequence>
<comment type="caution">
    <text evidence="1">The sequence shown here is derived from an EMBL/GenBank/DDBJ whole genome shotgun (WGS) entry which is preliminary data.</text>
</comment>
<dbReference type="Proteomes" id="UP000228896">
    <property type="component" value="Unassembled WGS sequence"/>
</dbReference>
<evidence type="ECO:0008006" key="3">
    <source>
        <dbReference type="Google" id="ProtNLM"/>
    </source>
</evidence>
<evidence type="ECO:0000313" key="2">
    <source>
        <dbReference type="Proteomes" id="UP000228896"/>
    </source>
</evidence>